<evidence type="ECO:0000313" key="3">
    <source>
        <dbReference type="EMBL" id="SDU78666.1"/>
    </source>
</evidence>
<protein>
    <submittedName>
        <fullName evidence="3">Biopolymer transport protein ExbB</fullName>
    </submittedName>
</protein>
<feature type="region of interest" description="Disordered" evidence="1">
    <location>
        <begin position="35"/>
        <end position="56"/>
    </location>
</feature>
<evidence type="ECO:0000256" key="1">
    <source>
        <dbReference type="SAM" id="MobiDB-lite"/>
    </source>
</evidence>
<proteinExistence type="predicted"/>
<dbReference type="OrthoDB" id="568335at2"/>
<dbReference type="EMBL" id="FNLM01000036">
    <property type="protein sequence ID" value="SDU78666.1"/>
    <property type="molecule type" value="Genomic_DNA"/>
</dbReference>
<accession>A0A1H2LE14</accession>
<name>A0A1H2LE14_9ACTN</name>
<sequence>MWADLSSVYIICDDIVIKTVRSKLTTADLQRLRARGTRPGRPRPAQAAFDTSTATHRPRAIEIDRTANRDGIVIVRGHELALGVVTAGSRVTLRIDGELIHATNGTHLIKTLPNPLDLENIRRLTGVREASTPLPPAPPSGPQSVQRRVPKSGQIMVASQRLRVSPTYAGTIVTIIVDDHHLRVLDGARELSLHARTTTKTIRNFNAHRPHRR</sequence>
<feature type="region of interest" description="Disordered" evidence="1">
    <location>
        <begin position="129"/>
        <end position="149"/>
    </location>
</feature>
<dbReference type="InterPro" id="IPR054353">
    <property type="entry name" value="IstA-like_C"/>
</dbReference>
<dbReference type="AlphaFoldDB" id="A0A1H2LE14"/>
<dbReference type="Pfam" id="PF22483">
    <property type="entry name" value="Mu-transpos_C_2"/>
    <property type="match status" value="1"/>
</dbReference>
<gene>
    <name evidence="3" type="ORF">SAMN04488548_13660</name>
</gene>
<organism evidence="3 4">
    <name type="scientific">Gordonia westfalica</name>
    <dbReference type="NCBI Taxonomy" id="158898"/>
    <lineage>
        <taxon>Bacteria</taxon>
        <taxon>Bacillati</taxon>
        <taxon>Actinomycetota</taxon>
        <taxon>Actinomycetes</taxon>
        <taxon>Mycobacteriales</taxon>
        <taxon>Gordoniaceae</taxon>
        <taxon>Gordonia</taxon>
    </lineage>
</organism>
<reference evidence="3 4" key="1">
    <citation type="submission" date="2016-10" db="EMBL/GenBank/DDBJ databases">
        <authorList>
            <person name="de Groot N.N."/>
        </authorList>
    </citation>
    <scope>NUCLEOTIDE SEQUENCE [LARGE SCALE GENOMIC DNA]</scope>
    <source>
        <strain evidence="3 4">DSM 44215</strain>
    </source>
</reference>
<dbReference type="Proteomes" id="UP000183180">
    <property type="component" value="Unassembled WGS sequence"/>
</dbReference>
<evidence type="ECO:0000313" key="4">
    <source>
        <dbReference type="Proteomes" id="UP000183180"/>
    </source>
</evidence>
<evidence type="ECO:0000259" key="2">
    <source>
        <dbReference type="Pfam" id="PF22483"/>
    </source>
</evidence>
<feature type="domain" description="Transposase for insertion sequence element IS21-like C-terminal" evidence="2">
    <location>
        <begin position="134"/>
        <end position="199"/>
    </location>
</feature>